<dbReference type="RefSeq" id="WP_088570846.1">
    <property type="nucleotide sequence ID" value="NZ_FYEK01000022.1"/>
</dbReference>
<dbReference type="EMBL" id="FYEK01000022">
    <property type="protein sequence ID" value="SNB62756.1"/>
    <property type="molecule type" value="Genomic_DNA"/>
</dbReference>
<dbReference type="GO" id="GO:0016625">
    <property type="term" value="F:oxidoreductase activity, acting on the aldehyde or oxo group of donors, iron-sulfur protein as acceptor"/>
    <property type="evidence" value="ECO:0007669"/>
    <property type="project" value="UniProtKB-ARBA"/>
</dbReference>
<dbReference type="SUPFAM" id="SSF52518">
    <property type="entry name" value="Thiamin diphosphate-binding fold (THDP-binding)"/>
    <property type="match status" value="1"/>
</dbReference>
<dbReference type="OrthoDB" id="9775140at2"/>
<evidence type="ECO:0000313" key="4">
    <source>
        <dbReference type="EMBL" id="SNB62756.1"/>
    </source>
</evidence>
<dbReference type="Pfam" id="PF02775">
    <property type="entry name" value="TPP_enzyme_C"/>
    <property type="match status" value="1"/>
</dbReference>
<dbReference type="GO" id="GO:0030976">
    <property type="term" value="F:thiamine pyrophosphate binding"/>
    <property type="evidence" value="ECO:0007669"/>
    <property type="project" value="InterPro"/>
</dbReference>
<feature type="compositionally biased region" description="Low complexity" evidence="2">
    <location>
        <begin position="145"/>
        <end position="158"/>
    </location>
</feature>
<dbReference type="Gene3D" id="3.40.50.970">
    <property type="match status" value="1"/>
</dbReference>
<accession>A0A212QSZ6</accession>
<protein>
    <submittedName>
        <fullName evidence="4">2-oxoglutarate ferredoxin oxidoreductase subunit beta</fullName>
    </submittedName>
</protein>
<keyword evidence="1" id="KW-0560">Oxidoreductase</keyword>
<feature type="region of interest" description="Disordered" evidence="2">
    <location>
        <begin position="141"/>
        <end position="161"/>
    </location>
</feature>
<dbReference type="GO" id="GO:0045333">
    <property type="term" value="P:cellular respiration"/>
    <property type="evidence" value="ECO:0007669"/>
    <property type="project" value="UniProtKB-ARBA"/>
</dbReference>
<dbReference type="PANTHER" id="PTHR48084">
    <property type="entry name" value="2-OXOGLUTARATE OXIDOREDUCTASE SUBUNIT KORB-RELATED"/>
    <property type="match status" value="1"/>
</dbReference>
<dbReference type="InterPro" id="IPR011766">
    <property type="entry name" value="TPP_enzyme_TPP-bd"/>
</dbReference>
<keyword evidence="5" id="KW-1185">Reference proteome</keyword>
<name>A0A212QSZ6_9CHLR</name>
<proteinExistence type="predicted"/>
<dbReference type="PANTHER" id="PTHR48084:SF3">
    <property type="entry name" value="SUBUNIT OF PYRUVATE:FLAVODOXIN OXIDOREDUCTASE"/>
    <property type="match status" value="1"/>
</dbReference>
<evidence type="ECO:0000313" key="5">
    <source>
        <dbReference type="Proteomes" id="UP000197025"/>
    </source>
</evidence>
<dbReference type="AlphaFoldDB" id="A0A212QSZ6"/>
<dbReference type="InterPro" id="IPR029061">
    <property type="entry name" value="THDP-binding"/>
</dbReference>
<reference evidence="5" key="1">
    <citation type="submission" date="2017-06" db="EMBL/GenBank/DDBJ databases">
        <authorList>
            <person name="Varghese N."/>
            <person name="Submissions S."/>
        </authorList>
    </citation>
    <scope>NUCLEOTIDE SEQUENCE [LARGE SCALE GENOMIC DNA]</scope>
    <source>
        <strain evidence="5">JAD2</strain>
    </source>
</reference>
<evidence type="ECO:0000259" key="3">
    <source>
        <dbReference type="Pfam" id="PF02775"/>
    </source>
</evidence>
<evidence type="ECO:0000256" key="1">
    <source>
        <dbReference type="ARBA" id="ARBA00023002"/>
    </source>
</evidence>
<feature type="domain" description="Thiamine pyrophosphate enzyme TPP-binding" evidence="3">
    <location>
        <begin position="67"/>
        <end position="192"/>
    </location>
</feature>
<gene>
    <name evidence="4" type="ORF">SAMN02746019_00005800</name>
</gene>
<dbReference type="Proteomes" id="UP000197025">
    <property type="component" value="Unassembled WGS sequence"/>
</dbReference>
<evidence type="ECO:0000256" key="2">
    <source>
        <dbReference type="SAM" id="MobiDB-lite"/>
    </source>
</evidence>
<dbReference type="InterPro" id="IPR051457">
    <property type="entry name" value="2-oxoacid:Fd_oxidoreductase"/>
</dbReference>
<sequence>MVATIPLERTYEKVYERPRVLLEVHTHYCPGCTHGVAHRLIAEVLEEMGLREITIGVASVGCSVFAYNYFDVDFVEAPHGRAPAMATGIKRMLPDRIVFTYQGDGDLASIGMGEIIHTAARGENITVIFINNANYGMTGGQMAPTTVPGQRTTTTPQGRDVRRSGYPIRMAELLAGLEGPSYVVRRSLHDPKNIRLAKKAIRLAFEAQRRGLGFSFVELLSTCPTNWGLSPIEAMHWVEEMMIPVFPLGDFKVAPELKALRV</sequence>
<dbReference type="InParanoid" id="A0A212QSZ6"/>
<organism evidence="4 5">
    <name type="scientific">Thermoflexus hugenholtzii JAD2</name>
    <dbReference type="NCBI Taxonomy" id="877466"/>
    <lineage>
        <taxon>Bacteria</taxon>
        <taxon>Bacillati</taxon>
        <taxon>Chloroflexota</taxon>
        <taxon>Thermoflexia</taxon>
        <taxon>Thermoflexales</taxon>
        <taxon>Thermoflexaceae</taxon>
        <taxon>Thermoflexus</taxon>
    </lineage>
</organism>